<name>A0A7X1FYV6_9SPHN</name>
<reference evidence="1 2" key="1">
    <citation type="submission" date="2020-08" db="EMBL/GenBank/DDBJ databases">
        <title>The genome sequence of type strain Novosphingobium piscinae KCTC 42194.</title>
        <authorList>
            <person name="Liu Y."/>
        </authorList>
    </citation>
    <scope>NUCLEOTIDE SEQUENCE [LARGE SCALE GENOMIC DNA]</scope>
    <source>
        <strain evidence="1 2">KCTC 42194</strain>
    </source>
</reference>
<protein>
    <submittedName>
        <fullName evidence="1">Vgr related protein</fullName>
    </submittedName>
</protein>
<accession>A0A7X1FYV6</accession>
<gene>
    <name evidence="1" type="ORF">H7F53_09875</name>
</gene>
<evidence type="ECO:0000313" key="1">
    <source>
        <dbReference type="EMBL" id="MBC2669451.1"/>
    </source>
</evidence>
<proteinExistence type="predicted"/>
<comment type="caution">
    <text evidence="1">The sequence shown here is derived from an EMBL/GenBank/DDBJ whole genome shotgun (WGS) entry which is preliminary data.</text>
</comment>
<keyword evidence="2" id="KW-1185">Reference proteome</keyword>
<sequence length="162" mass="19111">MAPGGIRPLTPGERTIAREVFGPALALDEITIRRRKWFVFQPRQTVMAPCGHIHFHPEGRCYSDDFATAGPAAQGLFVHELVHVWQTQRHGVWWLPLRRHPFCRYDYRLRPDWPLERYGIEQQAEIIRHAWFNRIGERIPGDHPPEILERLLRSVQQSPRRL</sequence>
<dbReference type="EMBL" id="JACLAX010000008">
    <property type="protein sequence ID" value="MBC2669451.1"/>
    <property type="molecule type" value="Genomic_DNA"/>
</dbReference>
<dbReference type="AlphaFoldDB" id="A0A7X1FYV6"/>
<evidence type="ECO:0000313" key="2">
    <source>
        <dbReference type="Proteomes" id="UP000551327"/>
    </source>
</evidence>
<dbReference type="Proteomes" id="UP000551327">
    <property type="component" value="Unassembled WGS sequence"/>
</dbReference>
<organism evidence="1 2">
    <name type="scientific">Novosphingobium piscinae</name>
    <dbReference type="NCBI Taxonomy" id="1507448"/>
    <lineage>
        <taxon>Bacteria</taxon>
        <taxon>Pseudomonadati</taxon>
        <taxon>Pseudomonadota</taxon>
        <taxon>Alphaproteobacteria</taxon>
        <taxon>Sphingomonadales</taxon>
        <taxon>Sphingomonadaceae</taxon>
        <taxon>Novosphingobium</taxon>
    </lineage>
</organism>